<dbReference type="FunFam" id="3.90.105.20:FF:000003">
    <property type="entry name" value="Ribosome assembly factor mrt4"/>
    <property type="match status" value="1"/>
</dbReference>
<comment type="subunit">
    <text evidence="5">Associates with the pre-60S ribosomal particle.</text>
</comment>
<dbReference type="InterPro" id="IPR040637">
    <property type="entry name" value="Ribosomal_uL10-like_insert"/>
</dbReference>
<comment type="similarity">
    <text evidence="2 5">Belongs to the universal ribosomal protein uL10 family.</text>
</comment>
<comment type="function">
    <text evidence="1 5">Component of the ribosome assembly machinery. Nuclear paralog of the ribosomal protein P0, it binds pre-60S subunits at an early stage of assembly in the nucleolus, and is replaced by P0 in cytoplasmic pre-60S subunits and mature 80S ribosomes.</text>
</comment>
<feature type="domain" description="Large ribosomal subunit protein uL10-like insertion" evidence="6">
    <location>
        <begin position="125"/>
        <end position="194"/>
    </location>
</feature>
<dbReference type="InterPro" id="IPR001790">
    <property type="entry name" value="Ribosomal_uL10"/>
</dbReference>
<evidence type="ECO:0000313" key="7">
    <source>
        <dbReference type="EMBL" id="KAK4475774.1"/>
    </source>
</evidence>
<reference evidence="7" key="2">
    <citation type="journal article" date="2023" name="Infect Dis Poverty">
        <title>Chromosome-scale genome of the human blood fluke Schistosoma mekongi and its implications for public health.</title>
        <authorList>
            <person name="Zhou M."/>
            <person name="Xu L."/>
            <person name="Xu D."/>
            <person name="Chen W."/>
            <person name="Khan J."/>
            <person name="Hu Y."/>
            <person name="Huang H."/>
            <person name="Wei H."/>
            <person name="Zhang Y."/>
            <person name="Chusongsang P."/>
            <person name="Tanasarnprasert K."/>
            <person name="Hu X."/>
            <person name="Limpanont Y."/>
            <person name="Lv Z."/>
        </authorList>
    </citation>
    <scope>NUCLEOTIDE SEQUENCE</scope>
    <source>
        <strain evidence="7">LV_2022a</strain>
    </source>
</reference>
<keyword evidence="4 5" id="KW-0539">Nucleus</keyword>
<dbReference type="SUPFAM" id="SSF160369">
    <property type="entry name" value="Ribosomal protein L10-like"/>
    <property type="match status" value="1"/>
</dbReference>
<sequence>MPTSRRDKKIELTKVQKHAPKKKQHVAKVHQYVDEYKRVYVVTLCNPRTQKVSEIRKNMPNIKLLFGINKVTVLALGRTHKESYRPKLHHLCKYLKGQCALLFTKLSPSELREQLDAFRSSEYCRPGALAEQTVRIASGPLPKFPHTMEPILRQLGMPVKLVRGVVHLERDYLVCHSEDVLSPEQCRILKLFQIEMSEFRVGLLAVWTDGDGVEELEEKDSCLMRTSLHPEVIVVCKQLDDGLYYFIPQPCENYNESSVNEAMEED</sequence>
<protein>
    <recommendedName>
        <fullName evidence="5">Ribosome assembly factor mrt4</fullName>
    </recommendedName>
</protein>
<evidence type="ECO:0000256" key="1">
    <source>
        <dbReference type="ARBA" id="ARBA00004046"/>
    </source>
</evidence>
<dbReference type="InterPro" id="IPR043164">
    <property type="entry name" value="Ribosomal_uL10-like_insert_sf"/>
</dbReference>
<evidence type="ECO:0000256" key="4">
    <source>
        <dbReference type="ARBA" id="ARBA00023242"/>
    </source>
</evidence>
<dbReference type="CDD" id="cd05796">
    <property type="entry name" value="Ribosomal_P0_like"/>
    <property type="match status" value="1"/>
</dbReference>
<dbReference type="InterPro" id="IPR033867">
    <property type="entry name" value="Mrt4"/>
</dbReference>
<evidence type="ECO:0000256" key="2">
    <source>
        <dbReference type="ARBA" id="ARBA00008889"/>
    </source>
</evidence>
<dbReference type="GO" id="GO:0000027">
    <property type="term" value="P:ribosomal large subunit assembly"/>
    <property type="evidence" value="ECO:0007669"/>
    <property type="project" value="InterPro"/>
</dbReference>
<dbReference type="InterPro" id="IPR051742">
    <property type="entry name" value="Ribosome_Assembly_uL10"/>
</dbReference>
<dbReference type="Gene3D" id="3.90.105.20">
    <property type="match status" value="1"/>
</dbReference>
<dbReference type="Pfam" id="PF00466">
    <property type="entry name" value="Ribosomal_L10"/>
    <property type="match status" value="1"/>
</dbReference>
<dbReference type="GO" id="GO:0006364">
    <property type="term" value="P:rRNA processing"/>
    <property type="evidence" value="ECO:0007669"/>
    <property type="project" value="TreeGrafter"/>
</dbReference>
<evidence type="ECO:0000259" key="6">
    <source>
        <dbReference type="Pfam" id="PF17777"/>
    </source>
</evidence>
<comment type="subcellular location">
    <subcellularLocation>
        <location evidence="5">Cytoplasm</location>
    </subcellularLocation>
    <subcellularLocation>
        <location evidence="5">Nucleus</location>
        <location evidence="5">Nucleolus</location>
    </subcellularLocation>
</comment>
<dbReference type="AlphaFoldDB" id="A0AAE1ZLS0"/>
<dbReference type="Proteomes" id="UP001292079">
    <property type="component" value="Unassembled WGS sequence"/>
</dbReference>
<keyword evidence="3 5" id="KW-0963">Cytoplasm</keyword>
<dbReference type="EMBL" id="JALJAT010000001">
    <property type="protein sequence ID" value="KAK4475774.1"/>
    <property type="molecule type" value="Genomic_DNA"/>
</dbReference>
<accession>A0AAE1ZLS0</accession>
<keyword evidence="8" id="KW-1185">Reference proteome</keyword>
<keyword evidence="5" id="KW-0690">Ribosome biogenesis</keyword>
<dbReference type="GO" id="GO:0000956">
    <property type="term" value="P:nuclear-transcribed mRNA catabolic process"/>
    <property type="evidence" value="ECO:0007669"/>
    <property type="project" value="TreeGrafter"/>
</dbReference>
<proteinExistence type="inferred from homology"/>
<dbReference type="GO" id="GO:0030687">
    <property type="term" value="C:preribosome, large subunit precursor"/>
    <property type="evidence" value="ECO:0007669"/>
    <property type="project" value="TreeGrafter"/>
</dbReference>
<dbReference type="Gene3D" id="3.30.70.1730">
    <property type="match status" value="1"/>
</dbReference>
<gene>
    <name evidence="7" type="ORF">MN116_001033</name>
</gene>
<evidence type="ECO:0000256" key="3">
    <source>
        <dbReference type="ARBA" id="ARBA00022490"/>
    </source>
</evidence>
<organism evidence="7 8">
    <name type="scientific">Schistosoma mekongi</name>
    <name type="common">Parasitic worm</name>
    <dbReference type="NCBI Taxonomy" id="38744"/>
    <lineage>
        <taxon>Eukaryota</taxon>
        <taxon>Metazoa</taxon>
        <taxon>Spiralia</taxon>
        <taxon>Lophotrochozoa</taxon>
        <taxon>Platyhelminthes</taxon>
        <taxon>Trematoda</taxon>
        <taxon>Digenea</taxon>
        <taxon>Strigeidida</taxon>
        <taxon>Schistosomatoidea</taxon>
        <taxon>Schistosomatidae</taxon>
        <taxon>Schistosoma</taxon>
    </lineage>
</organism>
<dbReference type="PANTHER" id="PTHR45841:SF1">
    <property type="entry name" value="MRNA TURNOVER PROTEIN 4 HOMOLOG"/>
    <property type="match status" value="1"/>
</dbReference>
<evidence type="ECO:0000256" key="5">
    <source>
        <dbReference type="RuleBase" id="RU364039"/>
    </source>
</evidence>
<dbReference type="InterPro" id="IPR043141">
    <property type="entry name" value="Ribosomal_uL10-like_sf"/>
</dbReference>
<dbReference type="GO" id="GO:0005737">
    <property type="term" value="C:cytoplasm"/>
    <property type="evidence" value="ECO:0007669"/>
    <property type="project" value="UniProtKB-SubCell"/>
</dbReference>
<dbReference type="PANTHER" id="PTHR45841">
    <property type="entry name" value="MRNA TURNOVER PROTEIN 4 MRTO4"/>
    <property type="match status" value="1"/>
</dbReference>
<reference evidence="7" key="1">
    <citation type="submission" date="2022-04" db="EMBL/GenBank/DDBJ databases">
        <authorList>
            <person name="Xu L."/>
            <person name="Lv Z."/>
        </authorList>
    </citation>
    <scope>NUCLEOTIDE SEQUENCE</scope>
    <source>
        <strain evidence="7">LV_2022a</strain>
    </source>
</reference>
<dbReference type="GO" id="GO:0003723">
    <property type="term" value="F:RNA binding"/>
    <property type="evidence" value="ECO:0007669"/>
    <property type="project" value="TreeGrafter"/>
</dbReference>
<dbReference type="GO" id="GO:0005730">
    <property type="term" value="C:nucleolus"/>
    <property type="evidence" value="ECO:0007669"/>
    <property type="project" value="UniProtKB-SubCell"/>
</dbReference>
<evidence type="ECO:0000313" key="8">
    <source>
        <dbReference type="Proteomes" id="UP001292079"/>
    </source>
</evidence>
<dbReference type="Pfam" id="PF17777">
    <property type="entry name" value="RL10P_insert"/>
    <property type="match status" value="1"/>
</dbReference>
<name>A0AAE1ZLS0_SCHME</name>
<comment type="caution">
    <text evidence="7">The sequence shown here is derived from an EMBL/GenBank/DDBJ whole genome shotgun (WGS) entry which is preliminary data.</text>
</comment>